<proteinExistence type="predicted"/>
<dbReference type="PANTHER" id="PTHR11540:SF71">
    <property type="entry name" value="MALATE DEHYDROGENASE 1, PEROXISOMAL"/>
    <property type="match status" value="1"/>
</dbReference>
<evidence type="ECO:0000313" key="5">
    <source>
        <dbReference type="Proteomes" id="UP000712281"/>
    </source>
</evidence>
<evidence type="ECO:0000259" key="3">
    <source>
        <dbReference type="Pfam" id="PF02866"/>
    </source>
</evidence>
<dbReference type="Proteomes" id="UP000712281">
    <property type="component" value="Unassembled WGS sequence"/>
</dbReference>
<feature type="domain" description="Lactate/malate dehydrogenase C-terminal" evidence="3">
    <location>
        <begin position="100"/>
        <end position="139"/>
    </location>
</feature>
<name>A0A8S9JCA5_BRACR</name>
<evidence type="ECO:0000313" key="4">
    <source>
        <dbReference type="EMBL" id="KAF2579349.1"/>
    </source>
</evidence>
<keyword evidence="2" id="KW-0520">NAD</keyword>
<dbReference type="GO" id="GO:0030060">
    <property type="term" value="F:L-malate dehydrogenase (NAD+) activity"/>
    <property type="evidence" value="ECO:0007669"/>
    <property type="project" value="TreeGrafter"/>
</dbReference>
<dbReference type="Gene3D" id="3.90.110.10">
    <property type="entry name" value="Lactate dehydrogenase/glycoside hydrolase, family 4, C-terminal"/>
    <property type="match status" value="2"/>
</dbReference>
<dbReference type="InterPro" id="IPR022383">
    <property type="entry name" value="Lactate/malate_DH_C"/>
</dbReference>
<keyword evidence="1" id="KW-0560">Oxidoreductase</keyword>
<comment type="caution">
    <text evidence="4">The sequence shown here is derived from an EMBL/GenBank/DDBJ whole genome shotgun (WGS) entry which is preliminary data.</text>
</comment>
<dbReference type="EMBL" id="QGKW02001660">
    <property type="protein sequence ID" value="KAF2579349.1"/>
    <property type="molecule type" value="Genomic_DNA"/>
</dbReference>
<protein>
    <recommendedName>
        <fullName evidence="3">Lactate/malate dehydrogenase C-terminal domain-containing protein</fullName>
    </recommendedName>
</protein>
<sequence length="145" mass="15717">MYVLFVTQVTELPFFASKVRLGRCGVDEVYGLGPLNEYGGWDWRRQRKSLKGVLRKKIINNPVNYGADRSRVMSLDPREVVVPVVGGHAGVTILPLLSQAKAGAGSTTLSMAYAAVKFADACLKGLRGDANIVECSFVASHVLSF</sequence>
<accession>A0A8S9JCA5</accession>
<dbReference type="Pfam" id="PF02866">
    <property type="entry name" value="Ldh_1_C"/>
    <property type="match status" value="1"/>
</dbReference>
<dbReference type="InterPro" id="IPR015955">
    <property type="entry name" value="Lactate_DH/Glyco_Ohase_4_C"/>
</dbReference>
<evidence type="ECO:0000256" key="2">
    <source>
        <dbReference type="ARBA" id="ARBA00023027"/>
    </source>
</evidence>
<dbReference type="PANTHER" id="PTHR11540">
    <property type="entry name" value="MALATE AND LACTATE DEHYDROGENASE"/>
    <property type="match status" value="1"/>
</dbReference>
<gene>
    <name evidence="4" type="ORF">F2Q68_00002190</name>
</gene>
<organism evidence="4 5">
    <name type="scientific">Brassica cretica</name>
    <name type="common">Mustard</name>
    <dbReference type="NCBI Taxonomy" id="69181"/>
    <lineage>
        <taxon>Eukaryota</taxon>
        <taxon>Viridiplantae</taxon>
        <taxon>Streptophyta</taxon>
        <taxon>Embryophyta</taxon>
        <taxon>Tracheophyta</taxon>
        <taxon>Spermatophyta</taxon>
        <taxon>Magnoliopsida</taxon>
        <taxon>eudicotyledons</taxon>
        <taxon>Gunneridae</taxon>
        <taxon>Pentapetalae</taxon>
        <taxon>rosids</taxon>
        <taxon>malvids</taxon>
        <taxon>Brassicales</taxon>
        <taxon>Brassicaceae</taxon>
        <taxon>Brassiceae</taxon>
        <taxon>Brassica</taxon>
    </lineage>
</organism>
<reference evidence="4" key="1">
    <citation type="submission" date="2019-12" db="EMBL/GenBank/DDBJ databases">
        <title>Genome sequencing and annotation of Brassica cretica.</title>
        <authorList>
            <person name="Studholme D.J."/>
            <person name="Sarris P.F."/>
        </authorList>
    </citation>
    <scope>NUCLEOTIDE SEQUENCE</scope>
    <source>
        <strain evidence="4">PFS-001/15</strain>
        <tissue evidence="4">Leaf</tissue>
    </source>
</reference>
<dbReference type="AlphaFoldDB" id="A0A8S9JCA5"/>
<dbReference type="GO" id="GO:0009507">
    <property type="term" value="C:chloroplast"/>
    <property type="evidence" value="ECO:0007669"/>
    <property type="project" value="TreeGrafter"/>
</dbReference>
<dbReference type="SUPFAM" id="SSF56327">
    <property type="entry name" value="LDH C-terminal domain-like"/>
    <property type="match status" value="1"/>
</dbReference>
<evidence type="ECO:0000256" key="1">
    <source>
        <dbReference type="ARBA" id="ARBA00023002"/>
    </source>
</evidence>